<organism evidence="1 2">
    <name type="scientific">Cupriavidus oxalaticus</name>
    <dbReference type="NCBI Taxonomy" id="96344"/>
    <lineage>
        <taxon>Bacteria</taxon>
        <taxon>Pseudomonadati</taxon>
        <taxon>Pseudomonadota</taxon>
        <taxon>Betaproteobacteria</taxon>
        <taxon>Burkholderiales</taxon>
        <taxon>Burkholderiaceae</taxon>
        <taxon>Cupriavidus</taxon>
    </lineage>
</organism>
<protein>
    <submittedName>
        <fullName evidence="1">Uncharacterized protein</fullName>
    </submittedName>
</protein>
<dbReference type="AlphaFoldDB" id="A0A976BEM4"/>
<dbReference type="EMBL" id="OGUS01000128">
    <property type="protein sequence ID" value="SPC16887.1"/>
    <property type="molecule type" value="Genomic_DNA"/>
</dbReference>
<dbReference type="Proteomes" id="UP000256862">
    <property type="component" value="Chromosome CO2235"/>
</dbReference>
<evidence type="ECO:0000313" key="2">
    <source>
        <dbReference type="Proteomes" id="UP000256862"/>
    </source>
</evidence>
<dbReference type="AntiFam" id="ANF00031">
    <property type="entry name" value="Antisense to tmRNA"/>
</dbReference>
<name>A0A976BEM4_9BURK</name>
<comment type="caution">
    <text evidence="1">The sequence shown here is derived from an EMBL/GenBank/DDBJ whole genome shotgun (WGS) entry which is preliminary data.</text>
</comment>
<accession>A0A976BEM4</accession>
<proteinExistence type="predicted"/>
<gene>
    <name evidence="1" type="ORF">CO2235_60104</name>
</gene>
<evidence type="ECO:0000313" key="1">
    <source>
        <dbReference type="EMBL" id="SPC16887.1"/>
    </source>
</evidence>
<reference evidence="1 2" key="1">
    <citation type="submission" date="2018-01" db="EMBL/GenBank/DDBJ databases">
        <authorList>
            <person name="Clerissi C."/>
        </authorList>
    </citation>
    <scope>NUCLEOTIDE SEQUENCE [LARGE SCALE GENOMIC DNA]</scope>
    <source>
        <strain evidence="1">Cupriavidus oxalaticus LMG 2235</strain>
    </source>
</reference>
<sequence length="33" mass="4023">MDASEVFDWWSRRESNPRPQALHREFYILSSVI</sequence>